<feature type="active site" evidence="7">
    <location>
        <position position="335"/>
    </location>
</feature>
<sequence>MGGGIVFFEVFGHSVTLFWAFVCFIWLIYAWETYLDYRQRRNIQNTSSPPVELSDLITTEEFLKSKAYALDKSSFSFVHDAYDTAVATFILCYHIVPWLWDKVMTDIVLINASIKSASGVDLGWNSDSEITCSLLFLLYVSIFKFFESMPWSLYYNFVIEARHGFNNQTLAFFMKDRIKAFVISTIIGFPIAATLIWIIKIGGRHFYVFAYLFALVVTVFMMFVYPEYIAPLFDRYERLPDGDLRQKIEALAARIDFPLKKLLVVEGSKRSAHSNAYFYGFGKNKRIVLFDTLIKDFKFPGKDGNTPEDACTQNDKAASRGCAVDEEIVAVLGHELGHWKRGHTIINLLIGQANLLLMFVVFSSLMNIDSIFASFGFTSTVPILLRLIVIFQFIFSPYNTVLAFLMTVLSRRLEFQADEFAVNLGYGSFLKSALLVLHKDNLSFPVSDWLYSMCNYSHPPILERLAAIDSLLRKTQ</sequence>
<dbReference type="GO" id="GO:0046872">
    <property type="term" value="F:metal ion binding"/>
    <property type="evidence" value="ECO:0007669"/>
    <property type="project" value="UniProtKB-UniRule"/>
</dbReference>
<evidence type="ECO:0000256" key="6">
    <source>
        <dbReference type="ARBA" id="ARBA00044456"/>
    </source>
</evidence>
<feature type="transmembrane region" description="Helical" evidence="9">
    <location>
        <begin position="205"/>
        <end position="225"/>
    </location>
</feature>
<feature type="transmembrane region" description="Helical" evidence="9">
    <location>
        <begin position="178"/>
        <end position="199"/>
    </location>
</feature>
<keyword evidence="9" id="KW-0472">Membrane</keyword>
<gene>
    <name evidence="12" type="ORF">PHET_06098</name>
</gene>
<feature type="binding site" evidence="8">
    <location>
        <position position="334"/>
    </location>
    <ligand>
        <name>Zn(2+)</name>
        <dbReference type="ChEBI" id="CHEBI:29105"/>
        <note>catalytic</note>
    </ligand>
</feature>
<dbReference type="GO" id="GO:0071586">
    <property type="term" value="P:CAAX-box protein processing"/>
    <property type="evidence" value="ECO:0007669"/>
    <property type="project" value="UniProtKB-UniRule"/>
</dbReference>
<dbReference type="Pfam" id="PF16491">
    <property type="entry name" value="Peptidase_M48_N"/>
    <property type="match status" value="1"/>
</dbReference>
<dbReference type="Proteomes" id="UP000748531">
    <property type="component" value="Unassembled WGS sequence"/>
</dbReference>
<evidence type="ECO:0000259" key="10">
    <source>
        <dbReference type="Pfam" id="PF01435"/>
    </source>
</evidence>
<feature type="domain" description="Peptidase M48" evidence="10">
    <location>
        <begin position="240"/>
        <end position="470"/>
    </location>
</feature>
<organism evidence="12 13">
    <name type="scientific">Paragonimus heterotremus</name>
    <dbReference type="NCBI Taxonomy" id="100268"/>
    <lineage>
        <taxon>Eukaryota</taxon>
        <taxon>Metazoa</taxon>
        <taxon>Spiralia</taxon>
        <taxon>Lophotrochozoa</taxon>
        <taxon>Platyhelminthes</taxon>
        <taxon>Trematoda</taxon>
        <taxon>Digenea</taxon>
        <taxon>Plagiorchiida</taxon>
        <taxon>Troglotremata</taxon>
        <taxon>Troglotrematidae</taxon>
        <taxon>Paragonimus</taxon>
    </lineage>
</organism>
<accession>A0A8J4WZN0</accession>
<dbReference type="GO" id="GO:0005789">
    <property type="term" value="C:endoplasmic reticulum membrane"/>
    <property type="evidence" value="ECO:0007669"/>
    <property type="project" value="UniProtKB-SubCell"/>
</dbReference>
<keyword evidence="1 9" id="KW-0645">Protease</keyword>
<evidence type="ECO:0000256" key="3">
    <source>
        <dbReference type="ARBA" id="ARBA00022801"/>
    </source>
</evidence>
<dbReference type="GO" id="GO:0004222">
    <property type="term" value="F:metalloendopeptidase activity"/>
    <property type="evidence" value="ECO:0007669"/>
    <property type="project" value="UniProtKB-UniRule"/>
</dbReference>
<dbReference type="CDD" id="cd07343">
    <property type="entry name" value="M48A_Zmpste24p_like"/>
    <property type="match status" value="1"/>
</dbReference>
<feature type="domain" description="CAAX prenyl protease 1 N-terminal" evidence="11">
    <location>
        <begin position="39"/>
        <end position="234"/>
    </location>
</feature>
<dbReference type="InterPro" id="IPR032456">
    <property type="entry name" value="Peptidase_M48_N"/>
</dbReference>
<feature type="transmembrane region" description="Helical" evidence="9">
    <location>
        <begin position="134"/>
        <end position="157"/>
    </location>
</feature>
<evidence type="ECO:0000256" key="4">
    <source>
        <dbReference type="ARBA" id="ARBA00022833"/>
    </source>
</evidence>
<evidence type="ECO:0000256" key="8">
    <source>
        <dbReference type="PIRSR" id="PIRSR627057-2"/>
    </source>
</evidence>
<dbReference type="EC" id="3.4.24.84" evidence="9"/>
<proteinExistence type="inferred from homology"/>
<dbReference type="InterPro" id="IPR027057">
    <property type="entry name" value="CAXX_Prtase_1"/>
</dbReference>
<keyword evidence="13" id="KW-1185">Reference proteome</keyword>
<evidence type="ECO:0000259" key="11">
    <source>
        <dbReference type="Pfam" id="PF16491"/>
    </source>
</evidence>
<comment type="similarity">
    <text evidence="9">Belongs to the peptidase M48A family.</text>
</comment>
<dbReference type="EMBL" id="LUCH01003004">
    <property type="protein sequence ID" value="KAF5400672.1"/>
    <property type="molecule type" value="Genomic_DNA"/>
</dbReference>
<comment type="caution">
    <text evidence="12">The sequence shown here is derived from an EMBL/GenBank/DDBJ whole genome shotgun (WGS) entry which is preliminary data.</text>
</comment>
<keyword evidence="4 8" id="KW-0862">Zinc</keyword>
<dbReference type="OrthoDB" id="360839at2759"/>
<keyword evidence="9" id="KW-0256">Endoplasmic reticulum</keyword>
<dbReference type="InterPro" id="IPR001915">
    <property type="entry name" value="Peptidase_M48"/>
</dbReference>
<reference evidence="12" key="1">
    <citation type="submission" date="2019-05" db="EMBL/GenBank/DDBJ databases">
        <title>Annotation for the trematode Paragonimus heterotremus.</title>
        <authorList>
            <person name="Choi Y.-J."/>
        </authorList>
    </citation>
    <scope>NUCLEOTIDE SEQUENCE</scope>
    <source>
        <strain evidence="12">LC</strain>
    </source>
</reference>
<evidence type="ECO:0000256" key="5">
    <source>
        <dbReference type="ARBA" id="ARBA00023049"/>
    </source>
</evidence>
<feature type="transmembrane region" description="Helical" evidence="9">
    <location>
        <begin position="355"/>
        <end position="377"/>
    </location>
</feature>
<feature type="active site" description="Proton donor" evidence="7">
    <location>
        <position position="418"/>
    </location>
</feature>
<feature type="transmembrane region" description="Helical" evidence="9">
    <location>
        <begin position="81"/>
        <end position="100"/>
    </location>
</feature>
<dbReference type="PANTHER" id="PTHR10120">
    <property type="entry name" value="CAAX PRENYL PROTEASE 1"/>
    <property type="match status" value="1"/>
</dbReference>
<dbReference type="Pfam" id="PF01435">
    <property type="entry name" value="Peptidase_M48"/>
    <property type="match status" value="1"/>
</dbReference>
<feature type="binding site" evidence="8">
    <location>
        <position position="414"/>
    </location>
    <ligand>
        <name>Zn(2+)</name>
        <dbReference type="ChEBI" id="CHEBI:29105"/>
        <note>catalytic</note>
    </ligand>
</feature>
<comment type="subcellular location">
    <subcellularLocation>
        <location evidence="9">Endoplasmic reticulum membrane</location>
        <topology evidence="9">Multi-pass membrane protein</topology>
    </subcellularLocation>
</comment>
<keyword evidence="5 9" id="KW-0482">Metalloprotease</keyword>
<evidence type="ECO:0000256" key="7">
    <source>
        <dbReference type="PIRSR" id="PIRSR627057-1"/>
    </source>
</evidence>
<protein>
    <recommendedName>
        <fullName evidence="9">CAAX prenyl protease</fullName>
        <ecNumber evidence="9">3.4.24.84</ecNumber>
    </recommendedName>
</protein>
<comment type="function">
    <text evidence="9">Proteolytically removes the C-terminal three residues of farnesylated proteins.</text>
</comment>
<feature type="binding site" evidence="8">
    <location>
        <position position="338"/>
    </location>
    <ligand>
        <name>Zn(2+)</name>
        <dbReference type="ChEBI" id="CHEBI:29105"/>
        <note>catalytic</note>
    </ligand>
</feature>
<name>A0A8J4WZN0_9TREM</name>
<keyword evidence="9" id="KW-0812">Transmembrane</keyword>
<dbReference type="AlphaFoldDB" id="A0A8J4WZN0"/>
<keyword evidence="3 9" id="KW-0378">Hydrolase</keyword>
<comment type="catalytic activity">
    <reaction evidence="6 9">
        <text>Hydrolyzes the peptide bond -P2-(S-farnesyl or geranylgeranyl)C-P1'-P2'-P3'-COOH where P1' and P2' are amino acids with aliphatic side chains and P3' is any C-terminal residue.</text>
        <dbReference type="EC" id="3.4.24.84"/>
    </reaction>
</comment>
<evidence type="ECO:0000313" key="12">
    <source>
        <dbReference type="EMBL" id="KAF5400672.1"/>
    </source>
</evidence>
<dbReference type="Gene3D" id="3.30.2010.10">
    <property type="entry name" value="Metalloproteases ('zincins'), catalytic domain"/>
    <property type="match status" value="1"/>
</dbReference>
<keyword evidence="9" id="KW-1133">Transmembrane helix</keyword>
<feature type="transmembrane region" description="Helical" evidence="9">
    <location>
        <begin position="383"/>
        <end position="405"/>
    </location>
</feature>
<evidence type="ECO:0000256" key="9">
    <source>
        <dbReference type="RuleBase" id="RU366005"/>
    </source>
</evidence>
<evidence type="ECO:0000256" key="2">
    <source>
        <dbReference type="ARBA" id="ARBA00022723"/>
    </source>
</evidence>
<evidence type="ECO:0000256" key="1">
    <source>
        <dbReference type="ARBA" id="ARBA00022670"/>
    </source>
</evidence>
<feature type="transmembrane region" description="Helical" evidence="9">
    <location>
        <begin position="6"/>
        <end position="31"/>
    </location>
</feature>
<evidence type="ECO:0000313" key="13">
    <source>
        <dbReference type="Proteomes" id="UP000748531"/>
    </source>
</evidence>
<comment type="cofactor">
    <cofactor evidence="8 9">
        <name>Zn(2+)</name>
        <dbReference type="ChEBI" id="CHEBI:29105"/>
    </cofactor>
    <text evidence="8 9">Binds 1 zinc ion per subunit.</text>
</comment>
<keyword evidence="2 8" id="KW-0479">Metal-binding</keyword>